<dbReference type="OrthoDB" id="3562306at2"/>
<keyword evidence="2" id="KW-1185">Reference proteome</keyword>
<dbReference type="GO" id="GO:0001561">
    <property type="term" value="P:fatty acid alpha-oxidation"/>
    <property type="evidence" value="ECO:0007669"/>
    <property type="project" value="InterPro"/>
</dbReference>
<dbReference type="GO" id="GO:0048244">
    <property type="term" value="F:phytanoyl-CoA dioxygenase activity"/>
    <property type="evidence" value="ECO:0007669"/>
    <property type="project" value="InterPro"/>
</dbReference>
<dbReference type="InterPro" id="IPR047128">
    <property type="entry name" value="PhyH"/>
</dbReference>
<dbReference type="PANTHER" id="PTHR21308:SF8">
    <property type="entry name" value="PHYTANOYL-COA DIOXYGENASE FAMILY PROTEIN (AFU_ORTHOLOGUE AFUA_2G09620)"/>
    <property type="match status" value="1"/>
</dbReference>
<reference evidence="1 2" key="1">
    <citation type="submission" date="2016-05" db="EMBL/GenBank/DDBJ databases">
        <title>Genomic Taxonomy of the Vibrionaceae.</title>
        <authorList>
            <person name="Gomez-Gil B."/>
            <person name="Enciso-Ibarra J."/>
        </authorList>
    </citation>
    <scope>NUCLEOTIDE SEQUENCE [LARGE SCALE GENOMIC DNA]</scope>
    <source>
        <strain evidence="1 2">CAIM 1920</strain>
    </source>
</reference>
<protein>
    <recommendedName>
        <fullName evidence="3">Phytanoyl-CoA dioxygenase</fullName>
    </recommendedName>
</protein>
<proteinExistence type="predicted"/>
<dbReference type="AlphaFoldDB" id="A0A1C3EMQ6"/>
<evidence type="ECO:0008006" key="3">
    <source>
        <dbReference type="Google" id="ProtNLM"/>
    </source>
</evidence>
<dbReference type="Pfam" id="PF05721">
    <property type="entry name" value="PhyH"/>
    <property type="match status" value="1"/>
</dbReference>
<sequence length="383" mass="43369">MTFFSEETMEYDIKTLSQICEKVTVKGDYPLSAHIEKNVVIYDGDTLRQRSDKLALKTEFAHVLRDGPGVLVIKNAWKKMETVDEMTQVFAFILDHEATINHGDHFASKDAVPNGRIWNVFQKSALINPEVFIAYYTNPVLRWVSEAWLGSGYQVTAQVNMVYPGGKAQQPHRDYHMGFQRAKALFDFPKHVHHMTPMLTLQGAVAHSDMPIESGPTLLLPYSQQLPDGYFSIHQSEFNAYFQQHAIQLPLEKGDAVFFNPALFHAAGENNTRDLNRCANLLQISSIYGRAMETVNHFAICDAVFDTLAQQWHKDALSIDEKTSIITAVADCYAFPSNLDRDPPVKGMAPATMADLLEQALAERWKKEVFIDTLTEKENRKRA</sequence>
<dbReference type="InterPro" id="IPR008775">
    <property type="entry name" value="Phytyl_CoA_dOase-like"/>
</dbReference>
<dbReference type="SUPFAM" id="SSF51197">
    <property type="entry name" value="Clavaminate synthase-like"/>
    <property type="match status" value="1"/>
</dbReference>
<organism evidence="1 2">
    <name type="scientific">Veronia pacifica</name>
    <dbReference type="NCBI Taxonomy" id="1080227"/>
    <lineage>
        <taxon>Bacteria</taxon>
        <taxon>Pseudomonadati</taxon>
        <taxon>Pseudomonadota</taxon>
        <taxon>Gammaproteobacteria</taxon>
        <taxon>Vibrionales</taxon>
        <taxon>Vibrionaceae</taxon>
        <taxon>Veronia</taxon>
    </lineage>
</organism>
<dbReference type="RefSeq" id="WP_068900215.1">
    <property type="nucleotide sequence ID" value="NZ_JBHUIF010000015.1"/>
</dbReference>
<dbReference type="EMBL" id="LYBM01000007">
    <property type="protein sequence ID" value="ODA34512.1"/>
    <property type="molecule type" value="Genomic_DNA"/>
</dbReference>
<comment type="caution">
    <text evidence="1">The sequence shown here is derived from an EMBL/GenBank/DDBJ whole genome shotgun (WGS) entry which is preliminary data.</text>
</comment>
<evidence type="ECO:0000313" key="1">
    <source>
        <dbReference type="EMBL" id="ODA34512.1"/>
    </source>
</evidence>
<dbReference type="STRING" id="1080227.A8L45_05955"/>
<evidence type="ECO:0000313" key="2">
    <source>
        <dbReference type="Proteomes" id="UP000094936"/>
    </source>
</evidence>
<dbReference type="Proteomes" id="UP000094936">
    <property type="component" value="Unassembled WGS sequence"/>
</dbReference>
<gene>
    <name evidence="1" type="ORF">A8L45_05955</name>
</gene>
<dbReference type="Gene3D" id="2.60.120.620">
    <property type="entry name" value="q2cbj1_9rhob like domain"/>
    <property type="match status" value="1"/>
</dbReference>
<accession>A0A1C3EMQ6</accession>
<name>A0A1C3EMQ6_9GAMM</name>
<dbReference type="PANTHER" id="PTHR21308">
    <property type="entry name" value="PHYTANOYL-COA ALPHA-HYDROXYLASE"/>
    <property type="match status" value="1"/>
</dbReference>